<dbReference type="GO" id="GO:0016020">
    <property type="term" value="C:membrane"/>
    <property type="evidence" value="ECO:0007669"/>
    <property type="project" value="InterPro"/>
</dbReference>
<dbReference type="Gene3D" id="3.10.250.10">
    <property type="entry name" value="SRCR-like domain"/>
    <property type="match status" value="1"/>
</dbReference>
<dbReference type="PANTHER" id="PTHR47653:SF1">
    <property type="entry name" value="DELETED IN MALIGNANT BRAIN TUMORS 1 PROTEIN"/>
    <property type="match status" value="1"/>
</dbReference>
<feature type="region of interest" description="Disordered" evidence="5">
    <location>
        <begin position="76"/>
        <end position="114"/>
    </location>
</feature>
<evidence type="ECO:0000256" key="4">
    <source>
        <dbReference type="ARBA" id="ARBA00023180"/>
    </source>
</evidence>
<organism evidence="7 8">
    <name type="scientific">Cymbomonas tetramitiformis</name>
    <dbReference type="NCBI Taxonomy" id="36881"/>
    <lineage>
        <taxon>Eukaryota</taxon>
        <taxon>Viridiplantae</taxon>
        <taxon>Chlorophyta</taxon>
        <taxon>Pyramimonadophyceae</taxon>
        <taxon>Pyramimonadales</taxon>
        <taxon>Pyramimonadaceae</taxon>
        <taxon>Cymbomonas</taxon>
    </lineage>
</organism>
<dbReference type="PROSITE" id="PS50287">
    <property type="entry name" value="SRCR_2"/>
    <property type="match status" value="1"/>
</dbReference>
<dbReference type="InterPro" id="IPR053243">
    <property type="entry name" value="SJ_maturation_regulator"/>
</dbReference>
<name>A0AAE0KZU7_9CHLO</name>
<sequence>MTEVSADSTVTDVNITTSTGPSELEWVFATTRELETSQLCGFLVGEYVLRAIAHTTDPLLKHAWDIYVTVTFAPPPPPSPPPPRPSPPPSPSPPPPSPPLPCPPPPLTPEIIPDGAIGTNLNFEDNYVSHPTHAYVDGWESNAAVIIVPQGSEEFGGLDSGPGNMYLSLEGCPGNITQTIYNLTSSSGSNNVAGFSTNDGICEDSDMARVQTLEDCRYAVTYMSIDADDVLEHSYEGSPPGCWYKPATNQVFLNSASGADWVPDGTRLAVCAGDVGMTAFTVTYKAAARPNTTGSHTIQAMAGGKKMRADMLDYKFMSYHYTFVPASTNVSLTFSNLCSGDVLLDSVQIERAEPIVTYGNDNGSDADGNLRLVGGRHPNEGRVEVFYNGQWGTVCDDIWDENDAAVVCRQLGLGDAVEAPTEAFYGEGSGRIWMDNVVCEGSEGGLSECTFNGWGVQNCGHMEDAGVRCTGPPLTVEDMQKHTYQEYCMHSNMSYGGYRFCEDCNDAQGIYTFPECQEYCEGNEKCQYFKFFKHAPEGEACYTVSQCGTLTTRDQYRNQGQRARICKITSSVDVSQHCISLRRGLCILDPSASLTAI</sequence>
<evidence type="ECO:0000256" key="3">
    <source>
        <dbReference type="ARBA" id="ARBA00023157"/>
    </source>
</evidence>
<gene>
    <name evidence="7" type="ORF">CYMTET_24512</name>
</gene>
<keyword evidence="3" id="KW-1015">Disulfide bond</keyword>
<dbReference type="InterPro" id="IPR036772">
    <property type="entry name" value="SRCR-like_dom_sf"/>
</dbReference>
<evidence type="ECO:0000256" key="5">
    <source>
        <dbReference type="SAM" id="MobiDB-lite"/>
    </source>
</evidence>
<comment type="caution">
    <text evidence="7">The sequence shown here is derived from an EMBL/GenBank/DDBJ whole genome shotgun (WGS) entry which is preliminary data.</text>
</comment>
<feature type="domain" description="SRCR" evidence="6">
    <location>
        <begin position="370"/>
        <end position="470"/>
    </location>
</feature>
<keyword evidence="4" id="KW-0325">Glycoprotein</keyword>
<evidence type="ECO:0000256" key="1">
    <source>
        <dbReference type="ARBA" id="ARBA00022729"/>
    </source>
</evidence>
<accession>A0AAE0KZU7</accession>
<evidence type="ECO:0000313" key="7">
    <source>
        <dbReference type="EMBL" id="KAK3266898.1"/>
    </source>
</evidence>
<dbReference type="GO" id="GO:0045217">
    <property type="term" value="P:cell-cell junction maintenance"/>
    <property type="evidence" value="ECO:0007669"/>
    <property type="project" value="TreeGrafter"/>
</dbReference>
<evidence type="ECO:0000313" key="8">
    <source>
        <dbReference type="Proteomes" id="UP001190700"/>
    </source>
</evidence>
<evidence type="ECO:0000259" key="6">
    <source>
        <dbReference type="PROSITE" id="PS50287"/>
    </source>
</evidence>
<dbReference type="AlphaFoldDB" id="A0AAE0KZU7"/>
<dbReference type="SUPFAM" id="SSF56487">
    <property type="entry name" value="SRCR-like"/>
    <property type="match status" value="1"/>
</dbReference>
<dbReference type="PROSITE" id="PS00420">
    <property type="entry name" value="SRCR_1"/>
    <property type="match status" value="1"/>
</dbReference>
<keyword evidence="1" id="KW-0732">Signal</keyword>
<dbReference type="PRINTS" id="PR00258">
    <property type="entry name" value="SPERACTRCPTR"/>
</dbReference>
<feature type="compositionally biased region" description="Pro residues" evidence="5">
    <location>
        <begin position="76"/>
        <end position="108"/>
    </location>
</feature>
<reference evidence="7 8" key="1">
    <citation type="journal article" date="2015" name="Genome Biol. Evol.">
        <title>Comparative Genomics of a Bacterivorous Green Alga Reveals Evolutionary Causalities and Consequences of Phago-Mixotrophic Mode of Nutrition.</title>
        <authorList>
            <person name="Burns J.A."/>
            <person name="Paasch A."/>
            <person name="Narechania A."/>
            <person name="Kim E."/>
        </authorList>
    </citation>
    <scope>NUCLEOTIDE SEQUENCE [LARGE SCALE GENOMIC DNA]</scope>
    <source>
        <strain evidence="7 8">PLY_AMNH</strain>
    </source>
</reference>
<dbReference type="EMBL" id="LGRX02012767">
    <property type="protein sequence ID" value="KAK3266898.1"/>
    <property type="molecule type" value="Genomic_DNA"/>
</dbReference>
<dbReference type="FunFam" id="3.10.250.10:FF:000006">
    <property type="entry name" value="neurotrypsin isoform X2"/>
    <property type="match status" value="1"/>
</dbReference>
<evidence type="ECO:0000256" key="2">
    <source>
        <dbReference type="ARBA" id="ARBA00022737"/>
    </source>
</evidence>
<dbReference type="Pfam" id="PF00530">
    <property type="entry name" value="SRCR"/>
    <property type="match status" value="1"/>
</dbReference>
<keyword evidence="8" id="KW-1185">Reference proteome</keyword>
<dbReference type="PANTHER" id="PTHR47653">
    <property type="entry name" value="PROTEIN BARK BEETLE"/>
    <property type="match status" value="1"/>
</dbReference>
<dbReference type="SMART" id="SM00202">
    <property type="entry name" value="SR"/>
    <property type="match status" value="1"/>
</dbReference>
<protein>
    <recommendedName>
        <fullName evidence="6">SRCR domain-containing protein</fullName>
    </recommendedName>
</protein>
<keyword evidence="2" id="KW-0677">Repeat</keyword>
<proteinExistence type="predicted"/>
<dbReference type="InterPro" id="IPR001190">
    <property type="entry name" value="SRCR"/>
</dbReference>
<dbReference type="Proteomes" id="UP001190700">
    <property type="component" value="Unassembled WGS sequence"/>
</dbReference>